<organism evidence="1 2">
    <name type="scientific">Tetragonisca angustula</name>
    <dbReference type="NCBI Taxonomy" id="166442"/>
    <lineage>
        <taxon>Eukaryota</taxon>
        <taxon>Metazoa</taxon>
        <taxon>Ecdysozoa</taxon>
        <taxon>Arthropoda</taxon>
        <taxon>Hexapoda</taxon>
        <taxon>Insecta</taxon>
        <taxon>Pterygota</taxon>
        <taxon>Neoptera</taxon>
        <taxon>Endopterygota</taxon>
        <taxon>Hymenoptera</taxon>
        <taxon>Apocrita</taxon>
        <taxon>Aculeata</taxon>
        <taxon>Apoidea</taxon>
        <taxon>Anthophila</taxon>
        <taxon>Apidae</taxon>
        <taxon>Tetragonisca</taxon>
    </lineage>
</organism>
<gene>
    <name evidence="1" type="ORF">QLX08_005318</name>
</gene>
<name>A0AAW0ZYS2_9HYME</name>
<sequence>MVRLSRLNKLGLSVIAGISQAGDYLRLKISRVKHQLGIVANNDTEEVSFSLPLYRDEESGAKSMKGLLESGLMSKRDLKVVSSTVLVGEVAAWNIFNRRTSVRSNRMTPMRFDRRRVG</sequence>
<dbReference type="Proteomes" id="UP001432146">
    <property type="component" value="Unassembled WGS sequence"/>
</dbReference>
<reference evidence="1 2" key="1">
    <citation type="submission" date="2024-05" db="EMBL/GenBank/DDBJ databases">
        <title>The nuclear and mitochondrial genome assemblies of Tetragonisca angustula (Apidae: Meliponini), a tiny yet remarkable pollinator in the Neotropics.</title>
        <authorList>
            <person name="Ferrari R."/>
            <person name="Ricardo P.C."/>
            <person name="Dias F.C."/>
            <person name="Araujo N.S."/>
            <person name="Soares D.O."/>
            <person name="Zhou Q.-S."/>
            <person name="Zhu C.-D."/>
            <person name="Coutinho L."/>
            <person name="Airas M.C."/>
            <person name="Batista T.M."/>
        </authorList>
    </citation>
    <scope>NUCLEOTIDE SEQUENCE [LARGE SCALE GENOMIC DNA]</scope>
    <source>
        <strain evidence="1">ASF017062</strain>
        <tissue evidence="1">Abdomen</tissue>
    </source>
</reference>
<keyword evidence="2" id="KW-1185">Reference proteome</keyword>
<proteinExistence type="predicted"/>
<evidence type="ECO:0000313" key="1">
    <source>
        <dbReference type="EMBL" id="KAK9302829.1"/>
    </source>
</evidence>
<dbReference type="AlphaFoldDB" id="A0AAW0ZYS2"/>
<accession>A0AAW0ZYS2</accession>
<protein>
    <submittedName>
        <fullName evidence="1">Uncharacterized protein</fullName>
    </submittedName>
</protein>
<dbReference type="EMBL" id="JAWNGG020000089">
    <property type="protein sequence ID" value="KAK9302829.1"/>
    <property type="molecule type" value="Genomic_DNA"/>
</dbReference>
<evidence type="ECO:0000313" key="2">
    <source>
        <dbReference type="Proteomes" id="UP001432146"/>
    </source>
</evidence>
<comment type="caution">
    <text evidence="1">The sequence shown here is derived from an EMBL/GenBank/DDBJ whole genome shotgun (WGS) entry which is preliminary data.</text>
</comment>